<dbReference type="SUPFAM" id="SSF54909">
    <property type="entry name" value="Dimeric alpha+beta barrel"/>
    <property type="match status" value="1"/>
</dbReference>
<dbReference type="InterPro" id="IPR011008">
    <property type="entry name" value="Dimeric_a/b-barrel"/>
</dbReference>
<dbReference type="PANTHER" id="PTHR40260:SF2">
    <property type="entry name" value="BLR8190 PROTEIN"/>
    <property type="match status" value="1"/>
</dbReference>
<dbReference type="EMBL" id="JBHSCL010000004">
    <property type="protein sequence ID" value="MFC4220184.1"/>
    <property type="molecule type" value="Genomic_DNA"/>
</dbReference>
<dbReference type="RefSeq" id="WP_379763521.1">
    <property type="nucleotide sequence ID" value="NZ_JBHSCL010000004.1"/>
</dbReference>
<protein>
    <submittedName>
        <fullName evidence="3">EthD family reductase</fullName>
    </submittedName>
</protein>
<keyword evidence="1" id="KW-0732">Signal</keyword>
<feature type="signal peptide" evidence="1">
    <location>
        <begin position="1"/>
        <end position="19"/>
    </location>
</feature>
<dbReference type="InterPro" id="IPR009799">
    <property type="entry name" value="EthD_dom"/>
</dbReference>
<gene>
    <name evidence="3" type="ORF">ACFOWS_08570</name>
</gene>
<accession>A0ABV8PJ08</accession>
<feature type="chain" id="PRO_5046006053" evidence="1">
    <location>
        <begin position="20"/>
        <end position="137"/>
    </location>
</feature>
<dbReference type="Gene3D" id="3.30.70.100">
    <property type="match status" value="1"/>
</dbReference>
<reference evidence="4" key="1">
    <citation type="journal article" date="2019" name="Int. J. Syst. Evol. Microbiol.">
        <title>The Global Catalogue of Microorganisms (GCM) 10K type strain sequencing project: providing services to taxonomists for standard genome sequencing and annotation.</title>
        <authorList>
            <consortium name="The Broad Institute Genomics Platform"/>
            <consortium name="The Broad Institute Genome Sequencing Center for Infectious Disease"/>
            <person name="Wu L."/>
            <person name="Ma J."/>
        </authorList>
    </citation>
    <scope>NUCLEOTIDE SEQUENCE [LARGE SCALE GENOMIC DNA]</scope>
    <source>
        <strain evidence="4">CGMCC 1.15774</strain>
    </source>
</reference>
<dbReference type="NCBIfam" id="TIGR02118">
    <property type="entry name" value="EthD family reductase"/>
    <property type="match status" value="1"/>
</dbReference>
<feature type="domain" description="EthD" evidence="2">
    <location>
        <begin position="50"/>
        <end position="122"/>
    </location>
</feature>
<name>A0ABV8PJ08_9FLAO</name>
<sequence>MKTKSTLLALALIIVFAFAKNETADYPKIEKGMIKMTIFYPNAEDATFNMDYYINNHMAMAADLMGDDLKAMMIDKGLSGGAPDSPSPYVAVGYFYFESMEAFQKAMGPIGDKLRADVPNYTNIQPVIQFSEVQTVQ</sequence>
<evidence type="ECO:0000256" key="1">
    <source>
        <dbReference type="SAM" id="SignalP"/>
    </source>
</evidence>
<dbReference type="PANTHER" id="PTHR40260">
    <property type="entry name" value="BLR8190 PROTEIN"/>
    <property type="match status" value="1"/>
</dbReference>
<dbReference type="Pfam" id="PF07110">
    <property type="entry name" value="EthD"/>
    <property type="match status" value="1"/>
</dbReference>
<evidence type="ECO:0000259" key="2">
    <source>
        <dbReference type="Pfam" id="PF07110"/>
    </source>
</evidence>
<dbReference type="Proteomes" id="UP001595841">
    <property type="component" value="Unassembled WGS sequence"/>
</dbReference>
<keyword evidence="4" id="KW-1185">Reference proteome</keyword>
<evidence type="ECO:0000313" key="4">
    <source>
        <dbReference type="Proteomes" id="UP001595841"/>
    </source>
</evidence>
<organism evidence="3 4">
    <name type="scientific">Flagellimonas marina</name>
    <dbReference type="NCBI Taxonomy" id="1775168"/>
    <lineage>
        <taxon>Bacteria</taxon>
        <taxon>Pseudomonadati</taxon>
        <taxon>Bacteroidota</taxon>
        <taxon>Flavobacteriia</taxon>
        <taxon>Flavobacteriales</taxon>
        <taxon>Flavobacteriaceae</taxon>
        <taxon>Flagellimonas</taxon>
    </lineage>
</organism>
<proteinExistence type="predicted"/>
<comment type="caution">
    <text evidence="3">The sequence shown here is derived from an EMBL/GenBank/DDBJ whole genome shotgun (WGS) entry which is preliminary data.</text>
</comment>
<evidence type="ECO:0000313" key="3">
    <source>
        <dbReference type="EMBL" id="MFC4220184.1"/>
    </source>
</evidence>